<feature type="domain" description="Cytochrome oxidase subunit II copper A binding" evidence="14">
    <location>
        <begin position="143"/>
        <end position="255"/>
    </location>
</feature>
<dbReference type="InterPro" id="IPR002429">
    <property type="entry name" value="CcO_II-like_C"/>
</dbReference>
<evidence type="ECO:0000256" key="10">
    <source>
        <dbReference type="ARBA" id="ARBA00023002"/>
    </source>
</evidence>
<accession>A0ABT9XEA5</accession>
<dbReference type="InterPro" id="IPR034227">
    <property type="entry name" value="CuRO_UO_II"/>
</dbReference>
<keyword evidence="10 12" id="KW-0560">Oxidoreductase</keyword>
<evidence type="ECO:0000313" key="16">
    <source>
        <dbReference type="EMBL" id="MDQ0188624.1"/>
    </source>
</evidence>
<feature type="domain" description="Cytochrome oxidase subunit II transmembrane region profile" evidence="15">
    <location>
        <begin position="40"/>
        <end position="138"/>
    </location>
</feature>
<dbReference type="Gene3D" id="1.10.287.90">
    <property type="match status" value="1"/>
</dbReference>
<comment type="caution">
    <text evidence="16">The sequence shown here is derived from an EMBL/GenBank/DDBJ whole genome shotgun (WGS) entry which is preliminary data.</text>
</comment>
<evidence type="ECO:0000256" key="11">
    <source>
        <dbReference type="ARBA" id="ARBA00023136"/>
    </source>
</evidence>
<dbReference type="SUPFAM" id="SSF49503">
    <property type="entry name" value="Cupredoxins"/>
    <property type="match status" value="1"/>
</dbReference>
<comment type="similarity">
    <text evidence="2 12">Belongs to the cytochrome c oxidase subunit 2 family.</text>
</comment>
<dbReference type="Gene3D" id="2.60.40.420">
    <property type="entry name" value="Cupredoxins - blue copper proteins"/>
    <property type="match status" value="1"/>
</dbReference>
<sequence>MKEPTVQNDVSKRFRRFLCGRRGRGLAVCWSFLLVAFAATGCGPGVMVFSPAGPVARMEQRLIIISMILTAVVVIPVLILLWYIVRRYRDVPDNTAPYHPEWSESRTLEVLWWGVPIVIIAILGVFTARDTFALTRPPEPTTTTPLTVEVTSLDWKWLFEYPGQNVATVNYCKIPANRPVQFVLTSDAPMNSFWVPQLGGQEYTMPGMAMKLWLQADHPGTYYGRGANFSGEGFANMTFHVIAVPESQFDAWVKGVKKTAPPLTEATYNHLVQPSVEKEMTFSSYPPSLFTDTIRKEGGMYMKRDLTVIHEKES</sequence>
<keyword evidence="17" id="KW-1185">Reference proteome</keyword>
<evidence type="ECO:0000256" key="7">
    <source>
        <dbReference type="ARBA" id="ARBA00022729"/>
    </source>
</evidence>
<dbReference type="PROSITE" id="PS50857">
    <property type="entry name" value="COX2_CUA"/>
    <property type="match status" value="1"/>
</dbReference>
<dbReference type="PROSITE" id="PS50999">
    <property type="entry name" value="COX2_TM"/>
    <property type="match status" value="1"/>
</dbReference>
<evidence type="ECO:0000256" key="3">
    <source>
        <dbReference type="ARBA" id="ARBA00022448"/>
    </source>
</evidence>
<evidence type="ECO:0000256" key="12">
    <source>
        <dbReference type="PIRNR" id="PIRNR000292"/>
    </source>
</evidence>
<feature type="transmembrane region" description="Helical" evidence="13">
    <location>
        <begin position="25"/>
        <end position="50"/>
    </location>
</feature>
<dbReference type="PIRSF" id="PIRSF000292">
    <property type="entry name" value="Ubi_od_II"/>
    <property type="match status" value="1"/>
</dbReference>
<dbReference type="EC" id="1.10.3.-" evidence="12"/>
<dbReference type="PANTHER" id="PTHR22888">
    <property type="entry name" value="CYTOCHROME C OXIDASE, SUBUNIT II"/>
    <property type="match status" value="1"/>
</dbReference>
<dbReference type="RefSeq" id="WP_274455386.1">
    <property type="nucleotide sequence ID" value="NZ_CP067097.1"/>
</dbReference>
<keyword evidence="11 12" id="KW-0472">Membrane</keyword>
<evidence type="ECO:0000256" key="4">
    <source>
        <dbReference type="ARBA" id="ARBA00022475"/>
    </source>
</evidence>
<gene>
    <name evidence="16" type="ORF">J2S03_000436</name>
</gene>
<evidence type="ECO:0000259" key="15">
    <source>
        <dbReference type="PROSITE" id="PS50999"/>
    </source>
</evidence>
<dbReference type="InterPro" id="IPR006333">
    <property type="entry name" value="Cyt_o_ubiquinol_oxidase_su2"/>
</dbReference>
<comment type="function">
    <text evidence="12">Catalyzes quinol oxidation with the concomitant reduction of oxygen to water. Subunit II transfers the electrons from a quinol to the binuclear center of the catalytic subunit I.</text>
</comment>
<evidence type="ECO:0000313" key="17">
    <source>
        <dbReference type="Proteomes" id="UP001232973"/>
    </source>
</evidence>
<comment type="catalytic activity">
    <reaction evidence="12">
        <text>2 a quinol + O2 = 2 a quinone + 2 H2O</text>
        <dbReference type="Rhea" id="RHEA:55376"/>
        <dbReference type="ChEBI" id="CHEBI:15377"/>
        <dbReference type="ChEBI" id="CHEBI:15379"/>
        <dbReference type="ChEBI" id="CHEBI:24646"/>
        <dbReference type="ChEBI" id="CHEBI:132124"/>
    </reaction>
</comment>
<comment type="subcellular location">
    <subcellularLocation>
        <location evidence="1">Cell membrane</location>
        <topology evidence="1">Multi-pass membrane protein</topology>
    </subcellularLocation>
</comment>
<dbReference type="SUPFAM" id="SSF81464">
    <property type="entry name" value="Cytochrome c oxidase subunit II-like, transmembrane region"/>
    <property type="match status" value="1"/>
</dbReference>
<name>A0ABT9XEA5_9BACL</name>
<evidence type="ECO:0000256" key="8">
    <source>
        <dbReference type="ARBA" id="ARBA00022982"/>
    </source>
</evidence>
<dbReference type="InterPro" id="IPR011759">
    <property type="entry name" value="Cyt_c_oxidase_su2_TM_dom"/>
</dbReference>
<evidence type="ECO:0000256" key="13">
    <source>
        <dbReference type="SAM" id="Phobius"/>
    </source>
</evidence>
<feature type="transmembrane region" description="Helical" evidence="13">
    <location>
        <begin position="62"/>
        <end position="85"/>
    </location>
</feature>
<evidence type="ECO:0000256" key="5">
    <source>
        <dbReference type="ARBA" id="ARBA00022660"/>
    </source>
</evidence>
<evidence type="ECO:0000259" key="14">
    <source>
        <dbReference type="PROSITE" id="PS50857"/>
    </source>
</evidence>
<evidence type="ECO:0000256" key="1">
    <source>
        <dbReference type="ARBA" id="ARBA00004651"/>
    </source>
</evidence>
<dbReference type="Proteomes" id="UP001232973">
    <property type="component" value="Unassembled WGS sequence"/>
</dbReference>
<keyword evidence="8 12" id="KW-0249">Electron transport</keyword>
<dbReference type="InterPro" id="IPR008972">
    <property type="entry name" value="Cupredoxin"/>
</dbReference>
<dbReference type="InterPro" id="IPR036257">
    <property type="entry name" value="Cyt_c_oxidase_su2_TM_sf"/>
</dbReference>
<reference evidence="16 17" key="1">
    <citation type="submission" date="2023-07" db="EMBL/GenBank/DDBJ databases">
        <title>Genomic Encyclopedia of Type Strains, Phase IV (KMG-IV): sequencing the most valuable type-strain genomes for metagenomic binning, comparative biology and taxonomic classification.</title>
        <authorList>
            <person name="Goeker M."/>
        </authorList>
    </citation>
    <scope>NUCLEOTIDE SEQUENCE [LARGE SCALE GENOMIC DNA]</scope>
    <source>
        <strain evidence="16 17">DSM 4006</strain>
    </source>
</reference>
<keyword evidence="4 12" id="KW-1003">Cell membrane</keyword>
<keyword evidence="5 12" id="KW-0679">Respiratory chain</keyword>
<dbReference type="PANTHER" id="PTHR22888:SF18">
    <property type="entry name" value="CYTOCHROME BO(3) UBIQUINOL OXIDASE SUBUNIT 2"/>
    <property type="match status" value="1"/>
</dbReference>
<evidence type="ECO:0000256" key="9">
    <source>
        <dbReference type="ARBA" id="ARBA00022989"/>
    </source>
</evidence>
<dbReference type="Pfam" id="PF00116">
    <property type="entry name" value="COX2"/>
    <property type="match status" value="1"/>
</dbReference>
<keyword evidence="9 13" id="KW-1133">Transmembrane helix</keyword>
<protein>
    <recommendedName>
        <fullName evidence="12">Quinol oxidase subunit 2</fullName>
        <ecNumber evidence="12">1.10.3.-</ecNumber>
    </recommendedName>
</protein>
<evidence type="ECO:0000256" key="2">
    <source>
        <dbReference type="ARBA" id="ARBA00007866"/>
    </source>
</evidence>
<feature type="transmembrane region" description="Helical" evidence="13">
    <location>
        <begin position="110"/>
        <end position="128"/>
    </location>
</feature>
<keyword evidence="7" id="KW-0732">Signal</keyword>
<dbReference type="EMBL" id="JAUSTP010000002">
    <property type="protein sequence ID" value="MDQ0188624.1"/>
    <property type="molecule type" value="Genomic_DNA"/>
</dbReference>
<keyword evidence="6 13" id="KW-0812">Transmembrane</keyword>
<keyword evidence="3 12" id="KW-0813">Transport</keyword>
<dbReference type="CDD" id="cd04212">
    <property type="entry name" value="CuRO_UO_II"/>
    <property type="match status" value="1"/>
</dbReference>
<dbReference type="InterPro" id="IPR045187">
    <property type="entry name" value="CcO_II"/>
</dbReference>
<evidence type="ECO:0000256" key="6">
    <source>
        <dbReference type="ARBA" id="ARBA00022692"/>
    </source>
</evidence>
<proteinExistence type="inferred from homology"/>
<organism evidence="16 17">
    <name type="scientific">Alicyclobacillus cycloheptanicus</name>
    <dbReference type="NCBI Taxonomy" id="1457"/>
    <lineage>
        <taxon>Bacteria</taxon>
        <taxon>Bacillati</taxon>
        <taxon>Bacillota</taxon>
        <taxon>Bacilli</taxon>
        <taxon>Bacillales</taxon>
        <taxon>Alicyclobacillaceae</taxon>
        <taxon>Alicyclobacillus</taxon>
    </lineage>
</organism>